<dbReference type="InterPro" id="IPR047198">
    <property type="entry name" value="DDP-like_NUDIX"/>
</dbReference>
<dbReference type="OrthoDB" id="7066910at2"/>
<evidence type="ECO:0000256" key="3">
    <source>
        <dbReference type="ARBA" id="ARBA00022801"/>
    </source>
</evidence>
<dbReference type="SUPFAM" id="SSF55811">
    <property type="entry name" value="Nudix"/>
    <property type="match status" value="1"/>
</dbReference>
<evidence type="ECO:0000313" key="7">
    <source>
        <dbReference type="Proteomes" id="UP000436483"/>
    </source>
</evidence>
<protein>
    <submittedName>
        <fullName evidence="6">NUDIX domain-containing protein</fullName>
    </submittedName>
</protein>
<keyword evidence="2" id="KW-0479">Metal-binding</keyword>
<dbReference type="InterPro" id="IPR015797">
    <property type="entry name" value="NUDIX_hydrolase-like_dom_sf"/>
</dbReference>
<evidence type="ECO:0000256" key="2">
    <source>
        <dbReference type="ARBA" id="ARBA00022723"/>
    </source>
</evidence>
<comment type="cofactor">
    <cofactor evidence="1">
        <name>Mg(2+)</name>
        <dbReference type="ChEBI" id="CHEBI:18420"/>
    </cofactor>
</comment>
<dbReference type="CDD" id="cd04666">
    <property type="entry name" value="NUDIX_DIPP2_like_Nudt4"/>
    <property type="match status" value="1"/>
</dbReference>
<evidence type="ECO:0000259" key="5">
    <source>
        <dbReference type="PROSITE" id="PS51462"/>
    </source>
</evidence>
<evidence type="ECO:0000256" key="1">
    <source>
        <dbReference type="ARBA" id="ARBA00001946"/>
    </source>
</evidence>
<dbReference type="Gene3D" id="3.90.79.10">
    <property type="entry name" value="Nucleoside Triphosphate Pyrophosphohydrolase"/>
    <property type="match status" value="1"/>
</dbReference>
<dbReference type="AlphaFoldDB" id="A0A7X3SMD5"/>
<dbReference type="GO" id="GO:0016462">
    <property type="term" value="F:pyrophosphatase activity"/>
    <property type="evidence" value="ECO:0007669"/>
    <property type="project" value="InterPro"/>
</dbReference>
<accession>A0A7X3SMD5</accession>
<evidence type="ECO:0000256" key="4">
    <source>
        <dbReference type="ARBA" id="ARBA00022842"/>
    </source>
</evidence>
<dbReference type="Pfam" id="PF00293">
    <property type="entry name" value="NUDIX"/>
    <property type="match status" value="1"/>
</dbReference>
<sequence length="148" mass="16708">MTDPLDQYGALPFRWCRDGSLKIMLVTTRGRKRWMIPKGWPISGLAPHDSAAREAFEEAGLIGSVHPQSLGSFEYIKRLAHGREVKCVIKVFPLRVDHQRDHWLEEGEREAKWFSIKEAVSVISEPGLRQILLHFGSQSSKADEADGG</sequence>
<dbReference type="GO" id="GO:0046872">
    <property type="term" value="F:metal ion binding"/>
    <property type="evidence" value="ECO:0007669"/>
    <property type="project" value="UniProtKB-KW"/>
</dbReference>
<dbReference type="PROSITE" id="PS51462">
    <property type="entry name" value="NUDIX"/>
    <property type="match status" value="1"/>
</dbReference>
<gene>
    <name evidence="6" type="ORF">GR328_02090</name>
</gene>
<feature type="domain" description="Nudix hydrolase" evidence="5">
    <location>
        <begin position="3"/>
        <end position="135"/>
    </location>
</feature>
<name>A0A7X3SMD5_9HYPH</name>
<dbReference type="GO" id="GO:0005737">
    <property type="term" value="C:cytoplasm"/>
    <property type="evidence" value="ECO:0007669"/>
    <property type="project" value="TreeGrafter"/>
</dbReference>
<evidence type="ECO:0000313" key="6">
    <source>
        <dbReference type="EMBL" id="MXQ10262.1"/>
    </source>
</evidence>
<organism evidence="6 7">
    <name type="scientific">Microvirga makkahensis</name>
    <dbReference type="NCBI Taxonomy" id="1128670"/>
    <lineage>
        <taxon>Bacteria</taxon>
        <taxon>Pseudomonadati</taxon>
        <taxon>Pseudomonadota</taxon>
        <taxon>Alphaproteobacteria</taxon>
        <taxon>Hyphomicrobiales</taxon>
        <taxon>Methylobacteriaceae</taxon>
        <taxon>Microvirga</taxon>
    </lineage>
</organism>
<comment type="caution">
    <text evidence="6">The sequence shown here is derived from an EMBL/GenBank/DDBJ whole genome shotgun (WGS) entry which is preliminary data.</text>
</comment>
<keyword evidence="4" id="KW-0460">Magnesium</keyword>
<keyword evidence="3" id="KW-0378">Hydrolase</keyword>
<dbReference type="InterPro" id="IPR000086">
    <property type="entry name" value="NUDIX_hydrolase_dom"/>
</dbReference>
<keyword evidence="7" id="KW-1185">Reference proteome</keyword>
<dbReference type="EMBL" id="WURB01000001">
    <property type="protein sequence ID" value="MXQ10262.1"/>
    <property type="molecule type" value="Genomic_DNA"/>
</dbReference>
<reference evidence="6 7" key="2">
    <citation type="submission" date="2020-01" db="EMBL/GenBank/DDBJ databases">
        <title>Microvirga sp. nov., an arsenate reduction bacterium isolated from Tibet hotspring sediments.</title>
        <authorList>
            <person name="Xian W.-D."/>
            <person name="Li W.-J."/>
        </authorList>
    </citation>
    <scope>NUCLEOTIDE SEQUENCE [LARGE SCALE GENOMIC DNA]</scope>
    <source>
        <strain evidence="6 7">KCTC 23863</strain>
    </source>
</reference>
<dbReference type="PANTHER" id="PTHR12629">
    <property type="entry name" value="DIPHOSPHOINOSITOL POLYPHOSPHATE PHOSPHOHYDROLASE"/>
    <property type="match status" value="1"/>
</dbReference>
<dbReference type="Proteomes" id="UP000436483">
    <property type="component" value="Unassembled WGS sequence"/>
</dbReference>
<reference evidence="6 7" key="1">
    <citation type="submission" date="2019-12" db="EMBL/GenBank/DDBJ databases">
        <authorList>
            <person name="Yuan C.-G."/>
        </authorList>
    </citation>
    <scope>NUCLEOTIDE SEQUENCE [LARGE SCALE GENOMIC DNA]</scope>
    <source>
        <strain evidence="6 7">KCTC 23863</strain>
    </source>
</reference>
<proteinExistence type="predicted"/>
<dbReference type="RefSeq" id="WP_160883021.1">
    <property type="nucleotide sequence ID" value="NZ_WURB01000001.1"/>
</dbReference>
<dbReference type="PANTHER" id="PTHR12629:SF0">
    <property type="entry name" value="DIPHOSPHOINOSITOL-POLYPHOSPHATE DIPHOSPHATASE"/>
    <property type="match status" value="1"/>
</dbReference>